<dbReference type="KEGG" id="mym:A176_003375"/>
<dbReference type="Pfam" id="PF02518">
    <property type="entry name" value="HATPase_c"/>
    <property type="match status" value="1"/>
</dbReference>
<evidence type="ECO:0000259" key="1">
    <source>
        <dbReference type="Pfam" id="PF02518"/>
    </source>
</evidence>
<evidence type="ECO:0000313" key="2">
    <source>
        <dbReference type="EMBL" id="AKQ66463.1"/>
    </source>
</evidence>
<protein>
    <submittedName>
        <fullName evidence="2">Adenylate cyclase</fullName>
    </submittedName>
</protein>
<evidence type="ECO:0000313" key="3">
    <source>
        <dbReference type="Proteomes" id="UP000009026"/>
    </source>
</evidence>
<feature type="domain" description="Histidine kinase/HSP90-like ATPase" evidence="1">
    <location>
        <begin position="69"/>
        <end position="172"/>
    </location>
</feature>
<dbReference type="InterPro" id="IPR003594">
    <property type="entry name" value="HATPase_dom"/>
</dbReference>
<reference evidence="2 3" key="1">
    <citation type="journal article" date="2016" name="PLoS ONE">
        <title>Complete Genome Sequence and Comparative Genomics of a Novel Myxobacterium Myxococcus hansupus.</title>
        <authorList>
            <person name="Sharma G."/>
            <person name="Narwani T."/>
            <person name="Subramanian S."/>
        </authorList>
    </citation>
    <scope>NUCLEOTIDE SEQUENCE [LARGE SCALE GENOMIC DNA]</scope>
    <source>
        <strain evidence="3">mixupus</strain>
    </source>
</reference>
<dbReference type="Gene3D" id="3.30.565.10">
    <property type="entry name" value="Histidine kinase-like ATPase, C-terminal domain"/>
    <property type="match status" value="1"/>
</dbReference>
<dbReference type="eggNOG" id="COG4191">
    <property type="taxonomic scope" value="Bacteria"/>
</dbReference>
<accession>A0A0H4WXX9</accession>
<proteinExistence type="predicted"/>
<dbReference type="STRING" id="1297742.A176_003375"/>
<dbReference type="InterPro" id="IPR036890">
    <property type="entry name" value="HATPase_C_sf"/>
</dbReference>
<sequence length="177" mass="18848">MEAAAPHRAPFHARSAGLSLVDGPDVLRVDVADVIQGAVELLLATRRLHGIQFSLELPEDPVPANVSHRRLQQVLLLLLAHAADAAGGQGVRVVVDSPDDFGDLPPRFQFHVAGAQLSPRELQAVFLSPMLVGPLHRKLARARELTESMGGTLAVASDAREGLTVTVELPAPGMTSW</sequence>
<name>A0A0H4WXX9_9BACT</name>
<dbReference type="SUPFAM" id="SSF55874">
    <property type="entry name" value="ATPase domain of HSP90 chaperone/DNA topoisomerase II/histidine kinase"/>
    <property type="match status" value="1"/>
</dbReference>
<dbReference type="AlphaFoldDB" id="A0A0H4WXX9"/>
<dbReference type="EMBL" id="CP012109">
    <property type="protein sequence ID" value="AKQ66463.1"/>
    <property type="molecule type" value="Genomic_DNA"/>
</dbReference>
<keyword evidence="3" id="KW-1185">Reference proteome</keyword>
<organism evidence="2 3">
    <name type="scientific">Pseudomyxococcus hansupus</name>
    <dbReference type="NCBI Taxonomy" id="1297742"/>
    <lineage>
        <taxon>Bacteria</taxon>
        <taxon>Pseudomonadati</taxon>
        <taxon>Myxococcota</taxon>
        <taxon>Myxococcia</taxon>
        <taxon>Myxococcales</taxon>
        <taxon>Cystobacterineae</taxon>
        <taxon>Myxococcaceae</taxon>
        <taxon>Pseudomyxococcus</taxon>
    </lineage>
</organism>
<dbReference type="Proteomes" id="UP000009026">
    <property type="component" value="Chromosome"/>
</dbReference>
<dbReference type="PATRIC" id="fig|1297742.4.peg.3405"/>
<gene>
    <name evidence="2" type="ORF">A176_003375</name>
</gene>